<dbReference type="OrthoDB" id="9766423at2"/>
<dbReference type="SUPFAM" id="SSF52540">
    <property type="entry name" value="P-loop containing nucleoside triphosphate hydrolases"/>
    <property type="match status" value="1"/>
</dbReference>
<evidence type="ECO:0000256" key="2">
    <source>
        <dbReference type="ARBA" id="ARBA00004870"/>
    </source>
</evidence>
<dbReference type="GO" id="GO:0005886">
    <property type="term" value="C:plasma membrane"/>
    <property type="evidence" value="ECO:0007669"/>
    <property type="project" value="TreeGrafter"/>
</dbReference>
<accession>A0A4R3YXV1</accession>
<dbReference type="Gene3D" id="3.40.50.300">
    <property type="entry name" value="P-loop containing nucleotide triphosphate hydrolases"/>
    <property type="match status" value="1"/>
</dbReference>
<feature type="binding site" evidence="13">
    <location>
        <begin position="60"/>
        <end position="67"/>
    </location>
    <ligand>
        <name>ATP</name>
        <dbReference type="ChEBI" id="CHEBI:30616"/>
    </ligand>
</feature>
<dbReference type="GO" id="GO:0009244">
    <property type="term" value="P:lipopolysaccharide core region biosynthetic process"/>
    <property type="evidence" value="ECO:0007669"/>
    <property type="project" value="TreeGrafter"/>
</dbReference>
<dbReference type="NCBIfam" id="TIGR00682">
    <property type="entry name" value="lpxK"/>
    <property type="match status" value="1"/>
</dbReference>
<keyword evidence="8 13" id="KW-0547">Nucleotide-binding</keyword>
<comment type="pathway">
    <text evidence="2 13">Glycolipid biosynthesis; lipid IV(A) biosynthesis; lipid IV(A) from (3R)-3-hydroxytetradecanoyl-[acyl-carrier-protein] and UDP-N-acetyl-alpha-D-glucosamine: step 6/6.</text>
</comment>
<keyword evidence="11 13" id="KW-0443">Lipid metabolism</keyword>
<evidence type="ECO:0000313" key="15">
    <source>
        <dbReference type="Proteomes" id="UP000295645"/>
    </source>
</evidence>
<evidence type="ECO:0000256" key="4">
    <source>
        <dbReference type="ARBA" id="ARBA00016436"/>
    </source>
</evidence>
<keyword evidence="6 13" id="KW-0441">Lipid A biosynthesis</keyword>
<keyword evidence="10 13" id="KW-0067">ATP-binding</keyword>
<evidence type="ECO:0000256" key="10">
    <source>
        <dbReference type="ARBA" id="ARBA00022840"/>
    </source>
</evidence>
<dbReference type="Pfam" id="PF02606">
    <property type="entry name" value="LpxK"/>
    <property type="match status" value="1"/>
</dbReference>
<keyword evidence="7 13" id="KW-0808">Transferase</keyword>
<evidence type="ECO:0000256" key="8">
    <source>
        <dbReference type="ARBA" id="ARBA00022741"/>
    </source>
</evidence>
<dbReference type="EC" id="2.7.1.130" evidence="3 13"/>
<name>A0A4R3YXV1_9GAMM</name>
<keyword evidence="5 13" id="KW-0444">Lipid biosynthesis</keyword>
<evidence type="ECO:0000256" key="7">
    <source>
        <dbReference type="ARBA" id="ARBA00022679"/>
    </source>
</evidence>
<evidence type="ECO:0000256" key="3">
    <source>
        <dbReference type="ARBA" id="ARBA00012071"/>
    </source>
</evidence>
<dbReference type="GO" id="GO:0009245">
    <property type="term" value="P:lipid A biosynthetic process"/>
    <property type="evidence" value="ECO:0007669"/>
    <property type="project" value="UniProtKB-UniRule"/>
</dbReference>
<protein>
    <recommendedName>
        <fullName evidence="4 13">Tetraacyldisaccharide 4'-kinase</fullName>
        <ecNumber evidence="3 13">2.7.1.130</ecNumber>
    </recommendedName>
    <alternativeName>
        <fullName evidence="12 13">Lipid A 4'-kinase</fullName>
    </alternativeName>
</protein>
<dbReference type="InterPro" id="IPR027417">
    <property type="entry name" value="P-loop_NTPase"/>
</dbReference>
<dbReference type="CDD" id="cd01983">
    <property type="entry name" value="SIMIBI"/>
    <property type="match status" value="1"/>
</dbReference>
<organism evidence="14 15">
    <name type="scientific">Luteibacter rhizovicinus</name>
    <dbReference type="NCBI Taxonomy" id="242606"/>
    <lineage>
        <taxon>Bacteria</taxon>
        <taxon>Pseudomonadati</taxon>
        <taxon>Pseudomonadota</taxon>
        <taxon>Gammaproteobacteria</taxon>
        <taxon>Lysobacterales</taxon>
        <taxon>Rhodanobacteraceae</taxon>
        <taxon>Luteibacter</taxon>
    </lineage>
</organism>
<comment type="catalytic activity">
    <reaction evidence="13">
        <text>a lipid A disaccharide + ATP = a lipid IVA + ADP + H(+)</text>
        <dbReference type="Rhea" id="RHEA:67840"/>
        <dbReference type="ChEBI" id="CHEBI:15378"/>
        <dbReference type="ChEBI" id="CHEBI:30616"/>
        <dbReference type="ChEBI" id="CHEBI:176343"/>
        <dbReference type="ChEBI" id="CHEBI:176425"/>
        <dbReference type="ChEBI" id="CHEBI:456216"/>
        <dbReference type="EC" id="2.7.1.130"/>
    </reaction>
</comment>
<dbReference type="InterPro" id="IPR003758">
    <property type="entry name" value="LpxK"/>
</dbReference>
<reference evidence="14 15" key="1">
    <citation type="submission" date="2019-03" db="EMBL/GenBank/DDBJ databases">
        <title>Above-ground endophytic microbial communities from plants in different locations in the United States.</title>
        <authorList>
            <person name="Frank C."/>
        </authorList>
    </citation>
    <scope>NUCLEOTIDE SEQUENCE [LARGE SCALE GENOMIC DNA]</scope>
    <source>
        <strain evidence="14 15">LP_13_YM</strain>
    </source>
</reference>
<dbReference type="GO" id="GO:0009029">
    <property type="term" value="F:lipid-A 4'-kinase activity"/>
    <property type="evidence" value="ECO:0007669"/>
    <property type="project" value="UniProtKB-UniRule"/>
</dbReference>
<proteinExistence type="inferred from homology"/>
<evidence type="ECO:0000256" key="11">
    <source>
        <dbReference type="ARBA" id="ARBA00023098"/>
    </source>
</evidence>
<dbReference type="Proteomes" id="UP000295645">
    <property type="component" value="Unassembled WGS sequence"/>
</dbReference>
<dbReference type="PANTHER" id="PTHR42724">
    <property type="entry name" value="TETRAACYLDISACCHARIDE 4'-KINASE"/>
    <property type="match status" value="1"/>
</dbReference>
<evidence type="ECO:0000256" key="5">
    <source>
        <dbReference type="ARBA" id="ARBA00022516"/>
    </source>
</evidence>
<comment type="function">
    <text evidence="1 13">Transfers the gamma-phosphate of ATP to the 4'-position of a tetraacyldisaccharide 1-phosphate intermediate (termed DS-1-P) to form tetraacyldisaccharide 1,4'-bis-phosphate (lipid IVA).</text>
</comment>
<dbReference type="UniPathway" id="UPA00359">
    <property type="reaction ID" value="UER00482"/>
</dbReference>
<sequence length="323" mass="35292">MSIADALQRRWYDGGKPPVWTLPLEALYRRAVRRNAERYERDPGASVRLPVPVVVVGNITVGGTGKTPLIIALAEALRARGRKPGVVSRGYGGSERGPLLLDDRPDPARVGDEPCLIRQSGMPVAIGRQRPEAARLLVDAGCDVVLADDGLQHYRLARDIEICVIDGERRFGNGHLLPAGPLREPLARLERVDFVVNNGGRASDLEIPMTLRGGFAVNVADPPQIAPLSEFIGRPVHAVAGIGNPMRFFRSLREQGIDSRDHAFADHHAFSASDLVFEDGCPVLMTDKDAVKCQPFAQPNWWRVPVAAELPESFYDALAARLL</sequence>
<dbReference type="AlphaFoldDB" id="A0A4R3YXV1"/>
<evidence type="ECO:0000256" key="9">
    <source>
        <dbReference type="ARBA" id="ARBA00022777"/>
    </source>
</evidence>
<comment type="caution">
    <text evidence="14">The sequence shown here is derived from an EMBL/GenBank/DDBJ whole genome shotgun (WGS) entry which is preliminary data.</text>
</comment>
<evidence type="ECO:0000313" key="14">
    <source>
        <dbReference type="EMBL" id="TCV97571.1"/>
    </source>
</evidence>
<dbReference type="GO" id="GO:0005524">
    <property type="term" value="F:ATP binding"/>
    <property type="evidence" value="ECO:0007669"/>
    <property type="project" value="UniProtKB-UniRule"/>
</dbReference>
<dbReference type="RefSeq" id="WP_132141621.1">
    <property type="nucleotide sequence ID" value="NZ_SMCS01000001.1"/>
</dbReference>
<keyword evidence="15" id="KW-1185">Reference proteome</keyword>
<keyword evidence="9 13" id="KW-0418">Kinase</keyword>
<evidence type="ECO:0000256" key="13">
    <source>
        <dbReference type="HAMAP-Rule" id="MF_00409"/>
    </source>
</evidence>
<dbReference type="EMBL" id="SMCS01000001">
    <property type="protein sequence ID" value="TCV97571.1"/>
    <property type="molecule type" value="Genomic_DNA"/>
</dbReference>
<gene>
    <name evidence="13" type="primary">lpxK</name>
    <name evidence="14" type="ORF">EC912_101588</name>
</gene>
<evidence type="ECO:0000256" key="1">
    <source>
        <dbReference type="ARBA" id="ARBA00002274"/>
    </source>
</evidence>
<dbReference type="PANTHER" id="PTHR42724:SF1">
    <property type="entry name" value="TETRAACYLDISACCHARIDE 4'-KINASE, MITOCHONDRIAL-RELATED"/>
    <property type="match status" value="1"/>
</dbReference>
<evidence type="ECO:0000256" key="12">
    <source>
        <dbReference type="ARBA" id="ARBA00029757"/>
    </source>
</evidence>
<dbReference type="HAMAP" id="MF_00409">
    <property type="entry name" value="LpxK"/>
    <property type="match status" value="1"/>
</dbReference>
<evidence type="ECO:0000256" key="6">
    <source>
        <dbReference type="ARBA" id="ARBA00022556"/>
    </source>
</evidence>
<comment type="similarity">
    <text evidence="13">Belongs to the LpxK family.</text>
</comment>